<sequence length="152" mass="17006">MMADVQAKRVPPGTIDTEMAGRAVRRIKDYLMQYPEQSLIRVAGEHGSEDPLILPREAVSLLAFILAQAAEGRGVTVIPSHAELTTQQAADMLNVSRPYLIKLLETGEIPFRLIGKHRRITYEDLQNYKRRDDAKRRAAADELAQLGQELGI</sequence>
<keyword evidence="3" id="KW-1185">Reference proteome</keyword>
<comment type="caution">
    <text evidence="2">The sequence shown here is derived from an EMBL/GenBank/DDBJ whole genome shotgun (WGS) entry which is preliminary data.</text>
</comment>
<organism evidence="2 3">
    <name type="scientific">Nonomuraea bangladeshensis</name>
    <dbReference type="NCBI Taxonomy" id="404385"/>
    <lineage>
        <taxon>Bacteria</taxon>
        <taxon>Bacillati</taxon>
        <taxon>Actinomycetota</taxon>
        <taxon>Actinomycetes</taxon>
        <taxon>Streptosporangiales</taxon>
        <taxon>Streptosporangiaceae</taxon>
        <taxon>Nonomuraea</taxon>
    </lineage>
</organism>
<evidence type="ECO:0000259" key="1">
    <source>
        <dbReference type="Pfam" id="PF12728"/>
    </source>
</evidence>
<evidence type="ECO:0000313" key="2">
    <source>
        <dbReference type="EMBL" id="MEV4288814.1"/>
    </source>
</evidence>
<dbReference type="NCBIfam" id="TIGR01764">
    <property type="entry name" value="excise"/>
    <property type="match status" value="1"/>
</dbReference>
<dbReference type="EMBL" id="JBFARM010000007">
    <property type="protein sequence ID" value="MEV4288814.1"/>
    <property type="molecule type" value="Genomic_DNA"/>
</dbReference>
<feature type="domain" description="Helix-turn-helix" evidence="1">
    <location>
        <begin position="84"/>
        <end position="131"/>
    </location>
</feature>
<dbReference type="InterPro" id="IPR041657">
    <property type="entry name" value="HTH_17"/>
</dbReference>
<name>A0ABV3H8I6_9ACTN</name>
<dbReference type="Pfam" id="PF12728">
    <property type="entry name" value="HTH_17"/>
    <property type="match status" value="1"/>
</dbReference>
<gene>
    <name evidence="2" type="ORF">AB0K40_25180</name>
</gene>
<evidence type="ECO:0000313" key="3">
    <source>
        <dbReference type="Proteomes" id="UP001552427"/>
    </source>
</evidence>
<protein>
    <submittedName>
        <fullName evidence="2">Helix-turn-helix domain-containing protein</fullName>
    </submittedName>
</protein>
<dbReference type="Proteomes" id="UP001552427">
    <property type="component" value="Unassembled WGS sequence"/>
</dbReference>
<dbReference type="RefSeq" id="WP_350774327.1">
    <property type="nucleotide sequence ID" value="NZ_JBFARM010000007.1"/>
</dbReference>
<accession>A0ABV3H8I6</accession>
<proteinExistence type="predicted"/>
<dbReference type="InterPro" id="IPR010093">
    <property type="entry name" value="SinI_DNA-bd"/>
</dbReference>
<dbReference type="InterPro" id="IPR009061">
    <property type="entry name" value="DNA-bd_dom_put_sf"/>
</dbReference>
<dbReference type="SUPFAM" id="SSF46955">
    <property type="entry name" value="Putative DNA-binding domain"/>
    <property type="match status" value="1"/>
</dbReference>
<reference evidence="2 3" key="1">
    <citation type="submission" date="2024-06" db="EMBL/GenBank/DDBJ databases">
        <title>The Natural Products Discovery Center: Release of the First 8490 Sequenced Strains for Exploring Actinobacteria Biosynthetic Diversity.</title>
        <authorList>
            <person name="Kalkreuter E."/>
            <person name="Kautsar S.A."/>
            <person name="Yang D."/>
            <person name="Bader C.D."/>
            <person name="Teijaro C.N."/>
            <person name="Fluegel L."/>
            <person name="Davis C.M."/>
            <person name="Simpson J.R."/>
            <person name="Lauterbach L."/>
            <person name="Steele A.D."/>
            <person name="Gui C."/>
            <person name="Meng S."/>
            <person name="Li G."/>
            <person name="Viehrig K."/>
            <person name="Ye F."/>
            <person name="Su P."/>
            <person name="Kiefer A.F."/>
            <person name="Nichols A."/>
            <person name="Cepeda A.J."/>
            <person name="Yan W."/>
            <person name="Fan B."/>
            <person name="Jiang Y."/>
            <person name="Adhikari A."/>
            <person name="Zheng C.-J."/>
            <person name="Schuster L."/>
            <person name="Cowan T.M."/>
            <person name="Smanski M.J."/>
            <person name="Chevrette M.G."/>
            <person name="De Carvalho L.P.S."/>
            <person name="Shen B."/>
        </authorList>
    </citation>
    <scope>NUCLEOTIDE SEQUENCE [LARGE SCALE GENOMIC DNA]</scope>
    <source>
        <strain evidence="2 3">NPDC049574</strain>
    </source>
</reference>